<comment type="caution">
    <text evidence="6">The sequence shown here is derived from an EMBL/GenBank/DDBJ whole genome shotgun (WGS) entry which is preliminary data.</text>
</comment>
<dbReference type="GO" id="GO:0005516">
    <property type="term" value="F:calmodulin binding"/>
    <property type="evidence" value="ECO:0007669"/>
    <property type="project" value="UniProtKB-KW"/>
</dbReference>
<dbReference type="InterPro" id="IPR051185">
    <property type="entry name" value="ASPM"/>
</dbReference>
<sequence length="1371" mass="161566">MRADSKRITRPEFNSTDAHNCAIEKENAHPIADGNQTKCNTDIHIKGMEQSVRKRKGKFANSKFVNARKRHHRTNDTDAFCVAHGNKRKRDDETNITVVNKTVDRAVTNTVKVQSKTSVLNTTAKKQKISVWLRGRTAADEDEWIENQKSIVLEWANSVLLTSLKGENGCLKNGEEIGACDPFTSLRKLGMEASWLYKGKKLLQRAEIQAVKSKLSKEIESGRLCIRKDRPVYVDVGLQEELFGLLNAYDPLWLALGLCTVLEPVIPQTTRFSLLGRIQKLKRNNDSQTHPTRLPAILRSLVLKHLIHDEKVAYNHRHVCKLKAPFTQSDGKSPRARWDGEEYFEELSNVMALKFLMLVLFLDQAQSSNSDAFTQFPCLFRSNSTHTSVVKQSQTIINEFCRLFLSNEGRIDRHLETLGFKLSYTQKPFDEIDPSIHDIGEDLRDGVRLAKLLEALTTSNRHKEKKLSEYLRIPTISRLQKVHNIQVCVYYLQEIIGFPALIESKDECNTFAPIRAKEQIRETEHLVKNLVDGSIRQRTKLGVELLWKLMSWFECEALVDVTMLKREIQQVQANMSTEAKKFFLESCAKGESDTLSGILLEWSRSVCANYSIVLRDLQLEDDALCALIHYYHPMLISRSAVENPSKELEKALQRVGTLPAQMHKFFRKNDFRLSITFVACLQSRLIGRRRELDAARMLCEWWRSSWIQSKLRTKKIATTPIERVVNGDRVAAVRIQRWWKKRWEEVTRCNLAALMIQKRWRKWCKQRIRWNFAALRIQKRWKKRCEERIRRNFAALIIQKWWEKRCGEVIVWNSAALMIQKRWRKWCEQRIRWNFAALRIQKWWKKRCEERIRRKSAVLRIQKRWKKRCEEVIRWNAARSIQRKWLKFKSDKNWEIVRFHFIANMTQKRFLRKCVSNWKIRKIAREILCRQSARTIQIAWKAYLHRQRVFKKVGIAFSVSKIGNFLHRIALSRRRSTSANILIANWKRYIYRKRYVKLLFGCKSLQKHFRRRREQKRTAAITLQTQFRRKIAQKRFHCQMAVVRRKQRFLCWKIEFWFLRQCARHARYRDIRRKWVLMTARYCTKMDTLWEERRACETIRRNWMRFRLNQTILSKIALRRAAERMQKRMNAAVRLQHCWKRYVRIKLLGAEKRTKSAGMRRKGAVLMQAIWRGYTARKKRICTGKMETRVCVPKLLTLGARLETALHQLLHGRRLAEVLLASHTIQVCTQYSHECCETCLKLTNVSKTIYSTIKSLNRSRPHVELLHQLLLIHRDMPIVFELATELMAYRMMVIAKEKDQSVEKLCEDVGRRCGALCHLFEKKVVAWDIITSSTSGKNRMKGKNGNKTEPSRAVIALKKIVAICRNGDEGR</sequence>
<proteinExistence type="predicted"/>
<organism evidence="6 7">
    <name type="scientific">Albugo candida</name>
    <dbReference type="NCBI Taxonomy" id="65357"/>
    <lineage>
        <taxon>Eukaryota</taxon>
        <taxon>Sar</taxon>
        <taxon>Stramenopiles</taxon>
        <taxon>Oomycota</taxon>
        <taxon>Peronosporomycetes</taxon>
        <taxon>Albuginales</taxon>
        <taxon>Albuginaceae</taxon>
        <taxon>Albugo</taxon>
    </lineage>
</organism>
<dbReference type="STRING" id="65357.A0A024GIR0"/>
<keyword evidence="3" id="KW-0677">Repeat</keyword>
<dbReference type="Proteomes" id="UP000053237">
    <property type="component" value="Unassembled WGS sequence"/>
</dbReference>
<keyword evidence="2" id="KW-0963">Cytoplasm</keyword>
<dbReference type="GO" id="GO:0000278">
    <property type="term" value="P:mitotic cell cycle"/>
    <property type="evidence" value="ECO:0007669"/>
    <property type="project" value="TreeGrafter"/>
</dbReference>
<dbReference type="OrthoDB" id="2148418at2759"/>
<dbReference type="SUPFAM" id="SSF47576">
    <property type="entry name" value="Calponin-homology domain, CH-domain"/>
    <property type="match status" value="1"/>
</dbReference>
<keyword evidence="4" id="KW-0112">Calmodulin-binding</keyword>
<dbReference type="CDD" id="cd21223">
    <property type="entry name" value="CH_ASPM_rpt1"/>
    <property type="match status" value="1"/>
</dbReference>
<dbReference type="SMART" id="SM00015">
    <property type="entry name" value="IQ"/>
    <property type="match status" value="3"/>
</dbReference>
<dbReference type="InterPro" id="IPR001715">
    <property type="entry name" value="CH_dom"/>
</dbReference>
<dbReference type="GO" id="GO:0000922">
    <property type="term" value="C:spindle pole"/>
    <property type="evidence" value="ECO:0007669"/>
    <property type="project" value="TreeGrafter"/>
</dbReference>
<feature type="domain" description="Calponin-homology (CH)" evidence="5">
    <location>
        <begin position="405"/>
        <end position="554"/>
    </location>
</feature>
<evidence type="ECO:0000313" key="7">
    <source>
        <dbReference type="Proteomes" id="UP000053237"/>
    </source>
</evidence>
<comment type="subcellular location">
    <subcellularLocation>
        <location evidence="1">Cytoplasm</location>
    </subcellularLocation>
</comment>
<evidence type="ECO:0000259" key="5">
    <source>
        <dbReference type="PROSITE" id="PS50021"/>
    </source>
</evidence>
<protein>
    <recommendedName>
        <fullName evidence="5">Calponin-homology (CH) domain-containing protein</fullName>
    </recommendedName>
</protein>
<dbReference type="Gene3D" id="1.10.418.10">
    <property type="entry name" value="Calponin-like domain"/>
    <property type="match status" value="1"/>
</dbReference>
<keyword evidence="7" id="KW-1185">Reference proteome</keyword>
<accession>A0A024GIR0</accession>
<evidence type="ECO:0000256" key="4">
    <source>
        <dbReference type="ARBA" id="ARBA00022860"/>
    </source>
</evidence>
<dbReference type="GO" id="GO:0051295">
    <property type="term" value="P:establishment of meiotic spindle localization"/>
    <property type="evidence" value="ECO:0007669"/>
    <property type="project" value="TreeGrafter"/>
</dbReference>
<evidence type="ECO:0000256" key="3">
    <source>
        <dbReference type="ARBA" id="ARBA00022737"/>
    </source>
</evidence>
<dbReference type="PANTHER" id="PTHR22706:SF1">
    <property type="entry name" value="ASSEMBLY FACTOR FOR SPINDLE MICROTUBULES"/>
    <property type="match status" value="1"/>
</dbReference>
<dbReference type="GO" id="GO:0005737">
    <property type="term" value="C:cytoplasm"/>
    <property type="evidence" value="ECO:0007669"/>
    <property type="project" value="UniProtKB-SubCell"/>
</dbReference>
<dbReference type="PROSITE" id="PS50096">
    <property type="entry name" value="IQ"/>
    <property type="match status" value="2"/>
</dbReference>
<evidence type="ECO:0000256" key="1">
    <source>
        <dbReference type="ARBA" id="ARBA00004496"/>
    </source>
</evidence>
<dbReference type="GO" id="GO:0007051">
    <property type="term" value="P:spindle organization"/>
    <property type="evidence" value="ECO:0007669"/>
    <property type="project" value="TreeGrafter"/>
</dbReference>
<evidence type="ECO:0000313" key="6">
    <source>
        <dbReference type="EMBL" id="CCI46586.1"/>
    </source>
</evidence>
<dbReference type="PROSITE" id="PS50021">
    <property type="entry name" value="CH"/>
    <property type="match status" value="1"/>
</dbReference>
<gene>
    <name evidence="6" type="ORF">BN9_075290</name>
</gene>
<dbReference type="InterPro" id="IPR000048">
    <property type="entry name" value="IQ_motif_EF-hand-BS"/>
</dbReference>
<dbReference type="InParanoid" id="A0A024GIR0"/>
<dbReference type="InterPro" id="IPR036872">
    <property type="entry name" value="CH_dom_sf"/>
</dbReference>
<name>A0A024GIR0_9STRA</name>
<dbReference type="EMBL" id="CAIX01000133">
    <property type="protein sequence ID" value="CCI46586.1"/>
    <property type="molecule type" value="Genomic_DNA"/>
</dbReference>
<reference evidence="6 7" key="1">
    <citation type="submission" date="2012-05" db="EMBL/GenBank/DDBJ databases">
        <title>Recombination and specialization in a pathogen metapopulation.</title>
        <authorList>
            <person name="Gardiner A."/>
            <person name="Kemen E."/>
            <person name="Schultz-Larsen T."/>
            <person name="MacLean D."/>
            <person name="Van Oosterhout C."/>
            <person name="Jones J.D.G."/>
        </authorList>
    </citation>
    <scope>NUCLEOTIDE SEQUENCE [LARGE SCALE GENOMIC DNA]</scope>
    <source>
        <strain evidence="6 7">Ac Nc2</strain>
    </source>
</reference>
<evidence type="ECO:0000256" key="2">
    <source>
        <dbReference type="ARBA" id="ARBA00022490"/>
    </source>
</evidence>
<dbReference type="PANTHER" id="PTHR22706">
    <property type="entry name" value="ASSEMBLY FACTOR FOR SPINDLE MICROTUBULES"/>
    <property type="match status" value="1"/>
</dbReference>